<feature type="compositionally biased region" description="Basic and acidic residues" evidence="1">
    <location>
        <begin position="185"/>
        <end position="199"/>
    </location>
</feature>
<proteinExistence type="predicted"/>
<dbReference type="PIRSF" id="PIRSF028688">
    <property type="entry name" value="UCP_imp_028688"/>
    <property type="match status" value="1"/>
</dbReference>
<comment type="caution">
    <text evidence="4">The sequence shown here is derived from an EMBL/GenBank/DDBJ whole genome shotgun (WGS) entry which is preliminary data.</text>
</comment>
<evidence type="ECO:0000256" key="1">
    <source>
        <dbReference type="SAM" id="MobiDB-lite"/>
    </source>
</evidence>
<keyword evidence="2" id="KW-0732">Signal</keyword>
<protein>
    <recommendedName>
        <fullName evidence="3">FlgO domain-containing protein</fullName>
    </recommendedName>
</protein>
<sequence>MNKRLLIASLAVWGLASCASQPLPEPEPIITYSDQEPTQLVGAIDDMARQLLATRKFVTLETPIAVTSFVELKSLQKTSELGNQMAESFIHHLQANGYRVIEYKAPGYIKVTDEGDFALSRDYEELTGSFEIDYILTGTYSAVPQGMMVNVRMFAAETKIVVATAQGFVPNQALSKEPIKKTDHQALRMEHGSLVRSEPDAPPSNNNSAENDDGGWL</sequence>
<name>A0A8J6UGP0_9GAMM</name>
<feature type="signal peptide" evidence="2">
    <location>
        <begin position="1"/>
        <end position="19"/>
    </location>
</feature>
<evidence type="ECO:0000259" key="3">
    <source>
        <dbReference type="Pfam" id="PF17680"/>
    </source>
</evidence>
<accession>A0A8J6UGP0</accession>
<dbReference type="RefSeq" id="WP_191145547.1">
    <property type="nucleotide sequence ID" value="NZ_JACXAF010000018.1"/>
</dbReference>
<feature type="domain" description="FlgO" evidence="3">
    <location>
        <begin position="46"/>
        <end position="173"/>
    </location>
</feature>
<feature type="region of interest" description="Disordered" evidence="1">
    <location>
        <begin position="185"/>
        <end position="217"/>
    </location>
</feature>
<evidence type="ECO:0000313" key="5">
    <source>
        <dbReference type="Proteomes" id="UP000638014"/>
    </source>
</evidence>
<gene>
    <name evidence="4" type="ORF">IC617_13650</name>
</gene>
<dbReference type="InterPro" id="IPR041215">
    <property type="entry name" value="FlgO_dom"/>
</dbReference>
<dbReference type="Proteomes" id="UP000638014">
    <property type="component" value="Unassembled WGS sequence"/>
</dbReference>
<dbReference type="Pfam" id="PF17680">
    <property type="entry name" value="FlgO"/>
    <property type="match status" value="1"/>
</dbReference>
<evidence type="ECO:0000313" key="4">
    <source>
        <dbReference type="EMBL" id="MBD1390481.1"/>
    </source>
</evidence>
<dbReference type="EMBL" id="JACXAF010000018">
    <property type="protein sequence ID" value="MBD1390481.1"/>
    <property type="molecule type" value="Genomic_DNA"/>
</dbReference>
<feature type="chain" id="PRO_5035300608" description="FlgO domain-containing protein" evidence="2">
    <location>
        <begin position="20"/>
        <end position="217"/>
    </location>
</feature>
<evidence type="ECO:0000256" key="2">
    <source>
        <dbReference type="SAM" id="SignalP"/>
    </source>
</evidence>
<dbReference type="PROSITE" id="PS51257">
    <property type="entry name" value="PROKAR_LIPOPROTEIN"/>
    <property type="match status" value="1"/>
</dbReference>
<dbReference type="AlphaFoldDB" id="A0A8J6UGP0"/>
<keyword evidence="5" id="KW-1185">Reference proteome</keyword>
<organism evidence="4 5">
    <name type="scientific">Neiella litorisoli</name>
    <dbReference type="NCBI Taxonomy" id="2771431"/>
    <lineage>
        <taxon>Bacteria</taxon>
        <taxon>Pseudomonadati</taxon>
        <taxon>Pseudomonadota</taxon>
        <taxon>Gammaproteobacteria</taxon>
        <taxon>Alteromonadales</taxon>
        <taxon>Echinimonadaceae</taxon>
        <taxon>Neiella</taxon>
    </lineage>
</organism>
<dbReference type="InterPro" id="IPR014549">
    <property type="entry name" value="FlgO"/>
</dbReference>
<reference evidence="4" key="1">
    <citation type="submission" date="2020-09" db="EMBL/GenBank/DDBJ databases">
        <title>A novel bacterium of genus Neiella, isolated from South China Sea.</title>
        <authorList>
            <person name="Huang H."/>
            <person name="Mo K."/>
            <person name="Hu Y."/>
        </authorList>
    </citation>
    <scope>NUCLEOTIDE SEQUENCE</scope>
    <source>
        <strain evidence="4">HB171785</strain>
    </source>
</reference>